<keyword evidence="1" id="KW-0812">Transmembrane</keyword>
<dbReference type="Proteomes" id="UP000683925">
    <property type="component" value="Unassembled WGS sequence"/>
</dbReference>
<comment type="caution">
    <text evidence="2">The sequence shown here is derived from an EMBL/GenBank/DDBJ whole genome shotgun (WGS) entry which is preliminary data.</text>
</comment>
<feature type="transmembrane region" description="Helical" evidence="1">
    <location>
        <begin position="79"/>
        <end position="99"/>
    </location>
</feature>
<evidence type="ECO:0000313" key="3">
    <source>
        <dbReference type="Proteomes" id="UP000683925"/>
    </source>
</evidence>
<sequence length="158" mass="18369">MFRILKFGIKDISIFGNRIIGISTYDILQYTFQLIPNYVQCFYHLNEKIAYKLQYSLVYNEINIAIQKKKGSNFHTMRVVIGFFVCGILITLILLYSFITPKVKKSLNLPDGEDSQERQRKIGATFKSLECAISPKIQHSKLQSFDQTSNFDLKKLRN</sequence>
<dbReference type="AlphaFoldDB" id="A0A8S1WR45"/>
<evidence type="ECO:0000313" key="2">
    <source>
        <dbReference type="EMBL" id="CAD8191171.1"/>
    </source>
</evidence>
<keyword evidence="1" id="KW-1133">Transmembrane helix</keyword>
<reference evidence="2" key="1">
    <citation type="submission" date="2021-01" db="EMBL/GenBank/DDBJ databases">
        <authorList>
            <consortium name="Genoscope - CEA"/>
            <person name="William W."/>
        </authorList>
    </citation>
    <scope>NUCLEOTIDE SEQUENCE</scope>
</reference>
<evidence type="ECO:0000256" key="1">
    <source>
        <dbReference type="SAM" id="Phobius"/>
    </source>
</evidence>
<keyword evidence="3" id="KW-1185">Reference proteome</keyword>
<dbReference type="OrthoDB" id="10490536at2759"/>
<dbReference type="EMBL" id="CAJJDP010000098">
    <property type="protein sequence ID" value="CAD8191171.1"/>
    <property type="molecule type" value="Genomic_DNA"/>
</dbReference>
<name>A0A8S1WR45_PAROT</name>
<proteinExistence type="predicted"/>
<accession>A0A8S1WR45</accession>
<organism evidence="2 3">
    <name type="scientific">Paramecium octaurelia</name>
    <dbReference type="NCBI Taxonomy" id="43137"/>
    <lineage>
        <taxon>Eukaryota</taxon>
        <taxon>Sar</taxon>
        <taxon>Alveolata</taxon>
        <taxon>Ciliophora</taxon>
        <taxon>Intramacronucleata</taxon>
        <taxon>Oligohymenophorea</taxon>
        <taxon>Peniculida</taxon>
        <taxon>Parameciidae</taxon>
        <taxon>Paramecium</taxon>
    </lineage>
</organism>
<gene>
    <name evidence="2" type="ORF">POCTA_138.1.T0990070</name>
</gene>
<protein>
    <recommendedName>
        <fullName evidence="4">Transmembrane protein</fullName>
    </recommendedName>
</protein>
<evidence type="ECO:0008006" key="4">
    <source>
        <dbReference type="Google" id="ProtNLM"/>
    </source>
</evidence>
<keyword evidence="1" id="KW-0472">Membrane</keyword>